<dbReference type="EMBL" id="JBHUOX010000001">
    <property type="protein sequence ID" value="MFD2998875.1"/>
    <property type="molecule type" value="Genomic_DNA"/>
</dbReference>
<name>A0ABW6BM06_9BACT</name>
<dbReference type="PROSITE" id="PS51257">
    <property type="entry name" value="PROKAR_LIPOPROTEIN"/>
    <property type="match status" value="1"/>
</dbReference>
<protein>
    <recommendedName>
        <fullName evidence="3">Lipoprotein</fullName>
    </recommendedName>
</protein>
<gene>
    <name evidence="1" type="ORF">ACFS7Z_00765</name>
</gene>
<comment type="caution">
    <text evidence="1">The sequence shown here is derived from an EMBL/GenBank/DDBJ whole genome shotgun (WGS) entry which is preliminary data.</text>
</comment>
<keyword evidence="2" id="KW-1185">Reference proteome</keyword>
<reference evidence="2" key="1">
    <citation type="journal article" date="2019" name="Int. J. Syst. Evol. Microbiol.">
        <title>The Global Catalogue of Microorganisms (GCM) 10K type strain sequencing project: providing services to taxonomists for standard genome sequencing and annotation.</title>
        <authorList>
            <consortium name="The Broad Institute Genomics Platform"/>
            <consortium name="The Broad Institute Genome Sequencing Center for Infectious Disease"/>
            <person name="Wu L."/>
            <person name="Ma J."/>
        </authorList>
    </citation>
    <scope>NUCLEOTIDE SEQUENCE [LARGE SCALE GENOMIC DNA]</scope>
    <source>
        <strain evidence="2">KCTC 23984</strain>
    </source>
</reference>
<dbReference type="RefSeq" id="WP_377479389.1">
    <property type="nucleotide sequence ID" value="NZ_JBHUOX010000001.1"/>
</dbReference>
<proteinExistence type="predicted"/>
<dbReference type="Proteomes" id="UP001597641">
    <property type="component" value="Unassembled WGS sequence"/>
</dbReference>
<organism evidence="1 2">
    <name type="scientific">Pontibacter toksunensis</name>
    <dbReference type="NCBI Taxonomy" id="1332631"/>
    <lineage>
        <taxon>Bacteria</taxon>
        <taxon>Pseudomonadati</taxon>
        <taxon>Bacteroidota</taxon>
        <taxon>Cytophagia</taxon>
        <taxon>Cytophagales</taxon>
        <taxon>Hymenobacteraceae</taxon>
        <taxon>Pontibacter</taxon>
    </lineage>
</organism>
<accession>A0ABW6BM06</accession>
<evidence type="ECO:0000313" key="1">
    <source>
        <dbReference type="EMBL" id="MFD2998875.1"/>
    </source>
</evidence>
<evidence type="ECO:0000313" key="2">
    <source>
        <dbReference type="Proteomes" id="UP001597641"/>
    </source>
</evidence>
<sequence length="199" mass="22167">MNSIITKLIKPALLIGVVTVFSCQSNTEEGSIASTHPELAEQLAEDSITMPITGSHNLELYQGYRITMEEYMNSGNYDVGDMYRGRLAPLDEGSHDDTRTYRTALSEGLKEGINFAGRYTVVTLGCGTTCQVHYVVDRETGKILDKLQSSIGAKFNINSRLFIVNPPDSTVNYGECAYCTPEAYVFKENKFQKLPEQRK</sequence>
<evidence type="ECO:0008006" key="3">
    <source>
        <dbReference type="Google" id="ProtNLM"/>
    </source>
</evidence>